<dbReference type="EMBL" id="QLIN01000003">
    <property type="protein sequence ID" value="RAI70888.1"/>
    <property type="molecule type" value="Genomic_DNA"/>
</dbReference>
<dbReference type="Pfam" id="PF04199">
    <property type="entry name" value="Cyclase"/>
    <property type="match status" value="1"/>
</dbReference>
<sequence length="240" mass="26049">MKKHVFKISLAIPSALAAFLGFTPQAFCGDIQFVDLNHVITNGMVTFPGTSEVDIYAKEPRYANGAYIDSIKMYGITSTYIDSPYHVNENGKKISELSLENLVDLPIVVIAKAKNGKTFEIPDFQGLDVNGKAVLLHTGEDINFGKADYGRDYPFLSAAAATWLVQHKAKLVGIDAPLIDNFHDSSAVPAHDILLGNGVTVAEDMTNIMAVSGKNATLTAVPPRVEMASFPARIFAKIYR</sequence>
<dbReference type="Proteomes" id="UP000249493">
    <property type="component" value="Unassembled WGS sequence"/>
</dbReference>
<keyword evidence="1" id="KW-0732">Signal</keyword>
<evidence type="ECO:0000256" key="1">
    <source>
        <dbReference type="SAM" id="SignalP"/>
    </source>
</evidence>
<feature type="chain" id="PRO_5016386886" evidence="1">
    <location>
        <begin position="29"/>
        <end position="240"/>
    </location>
</feature>
<gene>
    <name evidence="2" type="ORF">DOZ80_10490</name>
</gene>
<reference evidence="2 3" key="1">
    <citation type="submission" date="2018-06" db="EMBL/GenBank/DDBJ databases">
        <authorList>
            <person name="Zhirakovskaya E."/>
        </authorList>
    </citation>
    <scope>NUCLEOTIDE SEQUENCE [LARGE SCALE GENOMIC DNA]</scope>
    <source>
        <strain evidence="2 3">LY3</strain>
    </source>
</reference>
<dbReference type="PANTHER" id="PTHR31118:SF32">
    <property type="entry name" value="KYNURENINE FORMAMIDASE"/>
    <property type="match status" value="1"/>
</dbReference>
<dbReference type="InterPro" id="IPR007325">
    <property type="entry name" value="KFase/CYL"/>
</dbReference>
<dbReference type="SUPFAM" id="SSF102198">
    <property type="entry name" value="Putative cyclase"/>
    <property type="match status" value="1"/>
</dbReference>
<dbReference type="GO" id="GO:0004061">
    <property type="term" value="F:arylformamidase activity"/>
    <property type="evidence" value="ECO:0007669"/>
    <property type="project" value="InterPro"/>
</dbReference>
<comment type="caution">
    <text evidence="2">The sequence shown here is derived from an EMBL/GenBank/DDBJ whole genome shotgun (WGS) entry which is preliminary data.</text>
</comment>
<evidence type="ECO:0000313" key="2">
    <source>
        <dbReference type="EMBL" id="RAI70888.1"/>
    </source>
</evidence>
<name>A0A327NE90_PSEFL</name>
<dbReference type="PANTHER" id="PTHR31118">
    <property type="entry name" value="CYCLASE-LIKE PROTEIN 2"/>
    <property type="match status" value="1"/>
</dbReference>
<organism evidence="2 3">
    <name type="scientific">Pseudomonas fluorescens</name>
    <dbReference type="NCBI Taxonomy" id="294"/>
    <lineage>
        <taxon>Bacteria</taxon>
        <taxon>Pseudomonadati</taxon>
        <taxon>Pseudomonadota</taxon>
        <taxon>Gammaproteobacteria</taxon>
        <taxon>Pseudomonadales</taxon>
        <taxon>Pseudomonadaceae</taxon>
        <taxon>Pseudomonas</taxon>
    </lineage>
</organism>
<feature type="signal peptide" evidence="1">
    <location>
        <begin position="1"/>
        <end position="28"/>
    </location>
</feature>
<proteinExistence type="predicted"/>
<keyword evidence="2" id="KW-0378">Hydrolase</keyword>
<dbReference type="GO" id="GO:0019441">
    <property type="term" value="P:L-tryptophan catabolic process to kynurenine"/>
    <property type="evidence" value="ECO:0007669"/>
    <property type="project" value="InterPro"/>
</dbReference>
<dbReference type="RefSeq" id="WP_111282460.1">
    <property type="nucleotide sequence ID" value="NZ_QLIN01000003.1"/>
</dbReference>
<accession>A0A327NE90</accession>
<dbReference type="AlphaFoldDB" id="A0A327NE90"/>
<dbReference type="Gene3D" id="3.50.30.50">
    <property type="entry name" value="Putative cyclase"/>
    <property type="match status" value="1"/>
</dbReference>
<evidence type="ECO:0000313" key="3">
    <source>
        <dbReference type="Proteomes" id="UP000249493"/>
    </source>
</evidence>
<dbReference type="InterPro" id="IPR037175">
    <property type="entry name" value="KFase_sf"/>
</dbReference>
<protein>
    <submittedName>
        <fullName evidence="2">Metal-dependent hydrolase</fullName>
    </submittedName>
</protein>